<feature type="transmembrane region" description="Helical" evidence="2">
    <location>
        <begin position="26"/>
        <end position="46"/>
    </location>
</feature>
<feature type="compositionally biased region" description="Low complexity" evidence="1">
    <location>
        <begin position="327"/>
        <end position="343"/>
    </location>
</feature>
<organism evidence="4 5">
    <name type="scientific">Lachnospira intestinalis</name>
    <dbReference type="NCBI Taxonomy" id="3133158"/>
    <lineage>
        <taxon>Bacteria</taxon>
        <taxon>Bacillati</taxon>
        <taxon>Bacillota</taxon>
        <taxon>Clostridia</taxon>
        <taxon>Lachnospirales</taxon>
        <taxon>Lachnospiraceae</taxon>
        <taxon>Lachnospira</taxon>
    </lineage>
</organism>
<evidence type="ECO:0000313" key="5">
    <source>
        <dbReference type="Proteomes" id="UP001546774"/>
    </source>
</evidence>
<proteinExistence type="predicted"/>
<keyword evidence="2" id="KW-1133">Transmembrane helix</keyword>
<feature type="compositionally biased region" description="Polar residues" evidence="1">
    <location>
        <begin position="287"/>
        <end position="317"/>
    </location>
</feature>
<dbReference type="InterPro" id="IPR007329">
    <property type="entry name" value="FMN-bd"/>
</dbReference>
<feature type="compositionally biased region" description="Polar residues" evidence="1">
    <location>
        <begin position="265"/>
        <end position="278"/>
    </location>
</feature>
<keyword evidence="2" id="KW-0472">Membrane</keyword>
<accession>A0ABV1H5D3</accession>
<dbReference type="Proteomes" id="UP001546774">
    <property type="component" value="Unassembled WGS sequence"/>
</dbReference>
<feature type="transmembrane region" description="Helical" evidence="2">
    <location>
        <begin position="171"/>
        <end position="189"/>
    </location>
</feature>
<evidence type="ECO:0000256" key="1">
    <source>
        <dbReference type="SAM" id="MobiDB-lite"/>
    </source>
</evidence>
<gene>
    <name evidence="4" type="ORF">WMO37_07755</name>
</gene>
<protein>
    <submittedName>
        <fullName evidence="4">FMN-binding protein</fullName>
    </submittedName>
</protein>
<evidence type="ECO:0000313" key="4">
    <source>
        <dbReference type="EMBL" id="MEQ2554914.1"/>
    </source>
</evidence>
<keyword evidence="5" id="KW-1185">Reference proteome</keyword>
<feature type="transmembrane region" description="Helical" evidence="2">
    <location>
        <begin position="97"/>
        <end position="119"/>
    </location>
</feature>
<sequence>MLLIIALVIASLFVYFLKDKLKQYPNIFYIGAAVVTIVIFSLRTVAMPQFVRQNIVGIFAKGTIGTAFFIIVMITGALPRGSKLIGPLMRIRGELSIMAAILVLSHNLTYGMTYFKMLFSAPAALPAAQRCAAVISLILIVLMIGLTVISFPAVRKKMNPKKWKQIQRSAYVFYGLLYVHIMLINIPYARMGLHMYAVNVLVYSIVFAGYAAMRIRKWVLTKNPDADSIFIKKVSVAVSVCAVLVCTVAFSMCFMRNGNKVSAQETAADKTLSQTQTEKGVKKNGEAGTTATASNADGVTQEQQISGESGDSAGESQEVQENENAQDGENAAAAAVENTAGEENGQGKQDADSQNSGSSGATSDSGNDTNSSAGGSSGSDSGSAGQTAEERTEAAPKPTEAPRTFKADGDYTGTAVCDTYGYTVTVVVTISGDAVTGVSASATAGGADEMFFSQANAKVPGAILANGGVSGVDGVSGATKSSNAIKAAYTSAYQSAKN</sequence>
<dbReference type="SMART" id="SM00900">
    <property type="entry name" value="FMN_bind"/>
    <property type="match status" value="1"/>
</dbReference>
<feature type="compositionally biased region" description="Low complexity" evidence="1">
    <location>
        <begin position="361"/>
        <end position="385"/>
    </location>
</feature>
<evidence type="ECO:0000256" key="2">
    <source>
        <dbReference type="SAM" id="Phobius"/>
    </source>
</evidence>
<feature type="transmembrane region" description="Helical" evidence="2">
    <location>
        <begin position="131"/>
        <end position="151"/>
    </location>
</feature>
<feature type="transmembrane region" description="Helical" evidence="2">
    <location>
        <begin position="235"/>
        <end position="255"/>
    </location>
</feature>
<dbReference type="Gene3D" id="3.90.1010.20">
    <property type="match status" value="1"/>
</dbReference>
<feature type="transmembrane region" description="Helical" evidence="2">
    <location>
        <begin position="58"/>
        <end position="77"/>
    </location>
</feature>
<feature type="transmembrane region" description="Helical" evidence="2">
    <location>
        <begin position="196"/>
        <end position="215"/>
    </location>
</feature>
<dbReference type="Pfam" id="PF04205">
    <property type="entry name" value="FMN_bind"/>
    <property type="match status" value="1"/>
</dbReference>
<keyword evidence="2" id="KW-0812">Transmembrane</keyword>
<name>A0ABV1H5D3_9FIRM</name>
<comment type="caution">
    <text evidence="4">The sequence shown here is derived from an EMBL/GenBank/DDBJ whole genome shotgun (WGS) entry which is preliminary data.</text>
</comment>
<reference evidence="4" key="1">
    <citation type="submission" date="2024-03" db="EMBL/GenBank/DDBJ databases">
        <title>Human intestinal bacterial collection.</title>
        <authorList>
            <person name="Pauvert C."/>
            <person name="Hitch T.C.A."/>
            <person name="Clavel T."/>
        </authorList>
    </citation>
    <scope>NUCLEOTIDE SEQUENCE [LARGE SCALE GENOMIC DNA]</scope>
    <source>
        <strain evidence="4">CLA-AA-H89B</strain>
    </source>
</reference>
<feature type="region of interest" description="Disordered" evidence="1">
    <location>
        <begin position="265"/>
        <end position="408"/>
    </location>
</feature>
<feature type="domain" description="FMN-binding" evidence="3">
    <location>
        <begin position="421"/>
        <end position="496"/>
    </location>
</feature>
<dbReference type="EMBL" id="JBBMFS010000005">
    <property type="protein sequence ID" value="MEQ2554914.1"/>
    <property type="molecule type" value="Genomic_DNA"/>
</dbReference>
<evidence type="ECO:0000259" key="3">
    <source>
        <dbReference type="SMART" id="SM00900"/>
    </source>
</evidence>